<sequence>MTPEEASKEFYGLLDTIQAMAPGDWKSEDYRPGGYCDYQGHGDPDGKQFAGYRSRSPLSLAERQILREKVEALYTSHGYTVQTFNQTTASNNLILTIAQGPNGLTIGLHTGDQNTSVDGQSRCVPNPTGQ</sequence>
<dbReference type="RefSeq" id="WP_179388462.1">
    <property type="nucleotide sequence ID" value="NZ_JACBYQ010000001.1"/>
</dbReference>
<evidence type="ECO:0000313" key="2">
    <source>
        <dbReference type="Proteomes" id="UP000521748"/>
    </source>
</evidence>
<protein>
    <submittedName>
        <fullName evidence="1">Uncharacterized protein</fullName>
    </submittedName>
</protein>
<dbReference type="EMBL" id="JACBYQ010000001">
    <property type="protein sequence ID" value="NYE94736.1"/>
    <property type="molecule type" value="Genomic_DNA"/>
</dbReference>
<reference evidence="1 2" key="1">
    <citation type="submission" date="2020-07" db="EMBL/GenBank/DDBJ databases">
        <title>Sequencing the genomes of 1000 actinobacteria strains.</title>
        <authorList>
            <person name="Klenk H.-P."/>
        </authorList>
    </citation>
    <scope>NUCLEOTIDE SEQUENCE [LARGE SCALE GENOMIC DNA]</scope>
    <source>
        <strain evidence="1 2">DSM 102047</strain>
    </source>
</reference>
<evidence type="ECO:0000313" key="1">
    <source>
        <dbReference type="EMBL" id="NYE94736.1"/>
    </source>
</evidence>
<gene>
    <name evidence="1" type="ORF">FHU41_000957</name>
</gene>
<name>A0A7Y9LSF0_9MICC</name>
<keyword evidence="2" id="KW-1185">Reference proteome</keyword>
<comment type="caution">
    <text evidence="1">The sequence shown here is derived from an EMBL/GenBank/DDBJ whole genome shotgun (WGS) entry which is preliminary data.</text>
</comment>
<accession>A0A7Y9LSF0</accession>
<organism evidence="1 2">
    <name type="scientific">Psychromicrobium silvestre</name>
    <dbReference type="NCBI Taxonomy" id="1645614"/>
    <lineage>
        <taxon>Bacteria</taxon>
        <taxon>Bacillati</taxon>
        <taxon>Actinomycetota</taxon>
        <taxon>Actinomycetes</taxon>
        <taxon>Micrococcales</taxon>
        <taxon>Micrococcaceae</taxon>
        <taxon>Psychromicrobium</taxon>
    </lineage>
</organism>
<dbReference type="Proteomes" id="UP000521748">
    <property type="component" value="Unassembled WGS sequence"/>
</dbReference>
<proteinExistence type="predicted"/>
<dbReference type="AlphaFoldDB" id="A0A7Y9LSF0"/>